<dbReference type="Gene3D" id="2.20.20.130">
    <property type="match status" value="1"/>
</dbReference>
<accession>A0A9X1ZYC0</accession>
<evidence type="ECO:0000256" key="1">
    <source>
        <dbReference type="ARBA" id="ARBA00004442"/>
    </source>
</evidence>
<evidence type="ECO:0000256" key="4">
    <source>
        <dbReference type="ARBA" id="ARBA00023136"/>
    </source>
</evidence>
<sequence length="466" mass="52525">MKKKIRNIFYIGTVACLGLFNACNTSDLNPSLEQSNREEDAVMSVSDMQVLLNGALNRMTSSGYYGRDYIITNEVRTTNTFSNGNSGRFLTEAGFLYLPSSVYMWDNAYAVIANANILINTDVESLEGNADLGLHIQGEAYAIRALAHFDLLKTYGQQHVGGSLGVPYIKEFKGDNDAPTRETIDSNIEDIMNDLEMAYNLMSEDYYDSSKEFLSKYVAKAFESRVAVYFGMWEEARDAAKLVIDSGNYTIISEGEYVDSFDQDGTGNSIFELAFSETDNLSSNSLSFIYRGGTYGDVQVLPNVENLYAEGDVRKDILGYEGELLRNMYKYPEQFSNVPIIRYEEVILNYGEALLNLGQAGEALTWLNMIPMNRAKTPDDPNEDPADLTYSEATTENFLMERRKEFIFEGLYYWDLLRNEMSIEKVDALQNIDKTIPYGDFRLAYPIPLSELDANSSMEQNPGYGI</sequence>
<name>A0A9X1ZYC0_9FLAO</name>
<keyword evidence="5" id="KW-0998">Cell outer membrane</keyword>
<dbReference type="GO" id="GO:0009279">
    <property type="term" value="C:cell outer membrane"/>
    <property type="evidence" value="ECO:0007669"/>
    <property type="project" value="UniProtKB-SubCell"/>
</dbReference>
<organism evidence="8 9">
    <name type="scientific">Zunongwangia pacifica</name>
    <dbReference type="NCBI Taxonomy" id="2911062"/>
    <lineage>
        <taxon>Bacteria</taxon>
        <taxon>Pseudomonadati</taxon>
        <taxon>Bacteroidota</taxon>
        <taxon>Flavobacteriia</taxon>
        <taxon>Flavobacteriales</taxon>
        <taxon>Flavobacteriaceae</taxon>
        <taxon>Zunongwangia</taxon>
    </lineage>
</organism>
<dbReference type="RefSeq" id="WP_249603522.1">
    <property type="nucleotide sequence ID" value="NZ_JAKHSK010000060.1"/>
</dbReference>
<evidence type="ECO:0000313" key="9">
    <source>
        <dbReference type="Proteomes" id="UP001139521"/>
    </source>
</evidence>
<dbReference type="AlphaFoldDB" id="A0A9X1ZYC0"/>
<dbReference type="InterPro" id="IPR012944">
    <property type="entry name" value="SusD_RagB_dom"/>
</dbReference>
<keyword evidence="3" id="KW-0732">Signal</keyword>
<comment type="similarity">
    <text evidence="2">Belongs to the SusD family.</text>
</comment>
<gene>
    <name evidence="8" type="ORF">L1967_21340</name>
</gene>
<dbReference type="EMBL" id="JAKHSK010000060">
    <property type="protein sequence ID" value="MCL6220843.1"/>
    <property type="molecule type" value="Genomic_DNA"/>
</dbReference>
<evidence type="ECO:0000259" key="6">
    <source>
        <dbReference type="Pfam" id="PF07980"/>
    </source>
</evidence>
<dbReference type="Proteomes" id="UP001139521">
    <property type="component" value="Unassembled WGS sequence"/>
</dbReference>
<comment type="caution">
    <text evidence="8">The sequence shown here is derived from an EMBL/GenBank/DDBJ whole genome shotgun (WGS) entry which is preliminary data.</text>
</comment>
<dbReference type="Gene3D" id="1.25.40.900">
    <property type="match status" value="1"/>
</dbReference>
<dbReference type="SUPFAM" id="SSF48452">
    <property type="entry name" value="TPR-like"/>
    <property type="match status" value="1"/>
</dbReference>
<feature type="domain" description="SusD-like N-terminal" evidence="7">
    <location>
        <begin position="42"/>
        <end position="226"/>
    </location>
</feature>
<comment type="subcellular location">
    <subcellularLocation>
        <location evidence="1">Cell outer membrane</location>
    </subcellularLocation>
</comment>
<dbReference type="Gene3D" id="1.25.40.390">
    <property type="match status" value="1"/>
</dbReference>
<dbReference type="CDD" id="cd08977">
    <property type="entry name" value="SusD"/>
    <property type="match status" value="1"/>
</dbReference>
<dbReference type="InterPro" id="IPR033985">
    <property type="entry name" value="SusD-like_N"/>
</dbReference>
<keyword evidence="4" id="KW-0472">Membrane</keyword>
<reference evidence="8" key="1">
    <citation type="submission" date="2022-01" db="EMBL/GenBank/DDBJ databases">
        <title>Genome sequencing of Zunongwangia sp. M21534 genome.</title>
        <authorList>
            <person name="Chen Y."/>
            <person name="Dong C."/>
            <person name="Shao Z."/>
        </authorList>
    </citation>
    <scope>NUCLEOTIDE SEQUENCE</scope>
    <source>
        <strain evidence="8">MCCC M21534</strain>
    </source>
</reference>
<keyword evidence="9" id="KW-1185">Reference proteome</keyword>
<evidence type="ECO:0000313" key="8">
    <source>
        <dbReference type="EMBL" id="MCL6220843.1"/>
    </source>
</evidence>
<evidence type="ECO:0000259" key="7">
    <source>
        <dbReference type="Pfam" id="PF14322"/>
    </source>
</evidence>
<dbReference type="Pfam" id="PF14322">
    <property type="entry name" value="SusD-like_3"/>
    <property type="match status" value="1"/>
</dbReference>
<evidence type="ECO:0000256" key="5">
    <source>
        <dbReference type="ARBA" id="ARBA00023237"/>
    </source>
</evidence>
<protein>
    <submittedName>
        <fullName evidence="8">RagB/SusD family nutrient uptake outer membrane protein</fullName>
    </submittedName>
</protein>
<proteinExistence type="inferred from homology"/>
<feature type="domain" description="RagB/SusD" evidence="6">
    <location>
        <begin position="336"/>
        <end position="464"/>
    </location>
</feature>
<evidence type="ECO:0000256" key="3">
    <source>
        <dbReference type="ARBA" id="ARBA00022729"/>
    </source>
</evidence>
<dbReference type="InterPro" id="IPR011990">
    <property type="entry name" value="TPR-like_helical_dom_sf"/>
</dbReference>
<evidence type="ECO:0000256" key="2">
    <source>
        <dbReference type="ARBA" id="ARBA00006275"/>
    </source>
</evidence>
<dbReference type="Pfam" id="PF07980">
    <property type="entry name" value="SusD_RagB"/>
    <property type="match status" value="1"/>
</dbReference>